<dbReference type="Proteomes" id="UP000542210">
    <property type="component" value="Unassembled WGS sequence"/>
</dbReference>
<keyword evidence="1" id="KW-1133">Transmembrane helix</keyword>
<dbReference type="PANTHER" id="PTHR33741">
    <property type="entry name" value="TRANSMEMBRANE PROTEIN DDB_G0269096-RELATED"/>
    <property type="match status" value="1"/>
</dbReference>
<keyword evidence="1" id="KW-0472">Membrane</keyword>
<proteinExistence type="predicted"/>
<feature type="transmembrane region" description="Helical" evidence="1">
    <location>
        <begin position="149"/>
        <end position="169"/>
    </location>
</feature>
<organism evidence="3 4">
    <name type="scientific">Sphaerisporangium siamense</name>
    <dbReference type="NCBI Taxonomy" id="795645"/>
    <lineage>
        <taxon>Bacteria</taxon>
        <taxon>Bacillati</taxon>
        <taxon>Actinomycetota</taxon>
        <taxon>Actinomycetes</taxon>
        <taxon>Streptosporangiales</taxon>
        <taxon>Streptosporangiaceae</taxon>
        <taxon>Sphaerisporangium</taxon>
    </lineage>
</organism>
<evidence type="ECO:0000256" key="1">
    <source>
        <dbReference type="SAM" id="Phobius"/>
    </source>
</evidence>
<feature type="transmembrane region" description="Helical" evidence="1">
    <location>
        <begin position="76"/>
        <end position="98"/>
    </location>
</feature>
<sequence length="315" mass="32374">MTSATGPGGTLPPAPAGRSRWHRALVTAAQAAVCIAVPAVVAWVSGQPFVFPSLGPTVFLALTSASTPAASPRNTVAGHLISASAGYAALALTGLTRAGPDLSHPNGHRVAAVAIALALTAGGMLLGDLPHPPGGATTLIVALGLLRTPGQLTILMAAVVTTTGVLVTVNRLSGRSYPLWSPASREAASERRAREAAAERMCREAARCLAGAMTSAVWPVARVRVARLLGRGDSGRENAVAARLNASRAALLETKDPVATAAHWTADFRTLLTRDPTAARTLSAFTDTITYLLRAIPAPASRTGPLREERTHGHG</sequence>
<dbReference type="InterPro" id="IPR058581">
    <property type="entry name" value="TM_HPP"/>
</dbReference>
<feature type="transmembrane region" description="Helical" evidence="1">
    <location>
        <begin position="24"/>
        <end position="44"/>
    </location>
</feature>
<keyword evidence="4" id="KW-1185">Reference proteome</keyword>
<dbReference type="PANTHER" id="PTHR33741:SF5">
    <property type="entry name" value="TRANSMEMBRANE PROTEIN DDB_G0269096-RELATED"/>
    <property type="match status" value="1"/>
</dbReference>
<dbReference type="Pfam" id="PF04982">
    <property type="entry name" value="TM_HPP"/>
    <property type="match status" value="1"/>
</dbReference>
<evidence type="ECO:0000313" key="3">
    <source>
        <dbReference type="EMBL" id="MBB4704668.1"/>
    </source>
</evidence>
<gene>
    <name evidence="3" type="ORF">BJ982_006212</name>
</gene>
<dbReference type="AlphaFoldDB" id="A0A7W7DD93"/>
<dbReference type="InterPro" id="IPR007065">
    <property type="entry name" value="HPP"/>
</dbReference>
<protein>
    <recommendedName>
        <fullName evidence="2">HPP transmembrane region domain-containing protein</fullName>
    </recommendedName>
</protein>
<feature type="transmembrane region" description="Helical" evidence="1">
    <location>
        <begin position="110"/>
        <end position="129"/>
    </location>
</feature>
<evidence type="ECO:0000259" key="2">
    <source>
        <dbReference type="Pfam" id="PF04982"/>
    </source>
</evidence>
<comment type="caution">
    <text evidence="3">The sequence shown here is derived from an EMBL/GenBank/DDBJ whole genome shotgun (WGS) entry which is preliminary data.</text>
</comment>
<name>A0A7W7DD93_9ACTN</name>
<accession>A0A7W7DD93</accession>
<evidence type="ECO:0000313" key="4">
    <source>
        <dbReference type="Proteomes" id="UP000542210"/>
    </source>
</evidence>
<keyword evidence="1" id="KW-0812">Transmembrane</keyword>
<feature type="domain" description="HPP transmembrane region" evidence="2">
    <location>
        <begin position="18"/>
        <end position="178"/>
    </location>
</feature>
<dbReference type="RefSeq" id="WP_203959215.1">
    <property type="nucleotide sequence ID" value="NZ_BOOV01000019.1"/>
</dbReference>
<dbReference type="EMBL" id="JACHND010000001">
    <property type="protein sequence ID" value="MBB4704668.1"/>
    <property type="molecule type" value="Genomic_DNA"/>
</dbReference>
<reference evidence="3 4" key="1">
    <citation type="submission" date="2020-08" db="EMBL/GenBank/DDBJ databases">
        <title>Sequencing the genomes of 1000 actinobacteria strains.</title>
        <authorList>
            <person name="Klenk H.-P."/>
        </authorList>
    </citation>
    <scope>NUCLEOTIDE SEQUENCE [LARGE SCALE GENOMIC DNA]</scope>
    <source>
        <strain evidence="3 4">DSM 45784</strain>
    </source>
</reference>